<name>A0AAP0Q894_9MAGN</name>
<keyword evidence="1" id="KW-1133">Transmembrane helix</keyword>
<evidence type="ECO:0000313" key="2">
    <source>
        <dbReference type="EMBL" id="KAK9169764.1"/>
    </source>
</evidence>
<dbReference type="Proteomes" id="UP001420932">
    <property type="component" value="Unassembled WGS sequence"/>
</dbReference>
<keyword evidence="3" id="KW-1185">Reference proteome</keyword>
<accession>A0AAP0Q894</accession>
<sequence length="220" mass="24692">MPIPLYMDEDVLYICVKVVIALYAFIIILNASHLGYRASVKQVQDQNLNLGHVVPHFMHIVSINIGKKLGLRGLTPCLPLLQFLIYQRARNSRTRRGATRQIRPALTFRELTVFFHLFTASQAHGLLPPWVDGDDGDAEEPTRKKEIASPSTSEWVGVRLASVTEFLSFEALSESLPFANRVPYFNREKGVKITLPLGHSRFNIASRGSTALHHTGIPYS</sequence>
<comment type="caution">
    <text evidence="2">The sequence shown here is derived from an EMBL/GenBank/DDBJ whole genome shotgun (WGS) entry which is preliminary data.</text>
</comment>
<keyword evidence="1" id="KW-0472">Membrane</keyword>
<organism evidence="2 3">
    <name type="scientific">Stephania yunnanensis</name>
    <dbReference type="NCBI Taxonomy" id="152371"/>
    <lineage>
        <taxon>Eukaryota</taxon>
        <taxon>Viridiplantae</taxon>
        <taxon>Streptophyta</taxon>
        <taxon>Embryophyta</taxon>
        <taxon>Tracheophyta</taxon>
        <taxon>Spermatophyta</taxon>
        <taxon>Magnoliopsida</taxon>
        <taxon>Ranunculales</taxon>
        <taxon>Menispermaceae</taxon>
        <taxon>Menispermoideae</taxon>
        <taxon>Cissampelideae</taxon>
        <taxon>Stephania</taxon>
    </lineage>
</organism>
<keyword evidence="1" id="KW-0812">Transmembrane</keyword>
<dbReference type="EMBL" id="JBBNAF010000001">
    <property type="protein sequence ID" value="KAK9169764.1"/>
    <property type="molecule type" value="Genomic_DNA"/>
</dbReference>
<dbReference type="AlphaFoldDB" id="A0AAP0Q894"/>
<gene>
    <name evidence="2" type="ORF">Syun_001904</name>
</gene>
<feature type="transmembrane region" description="Helical" evidence="1">
    <location>
        <begin position="12"/>
        <end position="31"/>
    </location>
</feature>
<proteinExistence type="predicted"/>
<evidence type="ECO:0000313" key="3">
    <source>
        <dbReference type="Proteomes" id="UP001420932"/>
    </source>
</evidence>
<protein>
    <submittedName>
        <fullName evidence="2">Uncharacterized protein</fullName>
    </submittedName>
</protein>
<evidence type="ECO:0000256" key="1">
    <source>
        <dbReference type="SAM" id="Phobius"/>
    </source>
</evidence>
<reference evidence="2 3" key="1">
    <citation type="submission" date="2024-01" db="EMBL/GenBank/DDBJ databases">
        <title>Genome assemblies of Stephania.</title>
        <authorList>
            <person name="Yang L."/>
        </authorList>
    </citation>
    <scope>NUCLEOTIDE SEQUENCE [LARGE SCALE GENOMIC DNA]</scope>
    <source>
        <strain evidence="2">YNDBR</strain>
        <tissue evidence="2">Leaf</tissue>
    </source>
</reference>